<dbReference type="EC" id="3.1.1.47" evidence="1"/>
<comment type="catalytic activity">
    <reaction evidence="3">
        <text>1-O-hexadecyl-2-acetyl-sn-glycero-3-phosphate + H2O = 1-O-hexadecyl-sn-glycero-3-phosphate + acetate + H(+)</text>
        <dbReference type="Rhea" id="RHEA:41704"/>
        <dbReference type="ChEBI" id="CHEBI:15377"/>
        <dbReference type="ChEBI" id="CHEBI:15378"/>
        <dbReference type="ChEBI" id="CHEBI:30089"/>
        <dbReference type="ChEBI" id="CHEBI:77580"/>
        <dbReference type="ChEBI" id="CHEBI:78385"/>
    </reaction>
    <physiologicalReaction direction="left-to-right" evidence="3">
        <dbReference type="Rhea" id="RHEA:41705"/>
    </physiologicalReaction>
</comment>
<evidence type="ECO:0000313" key="7">
    <source>
        <dbReference type="Proteomes" id="UP000001307"/>
    </source>
</evidence>
<dbReference type="InterPro" id="IPR013830">
    <property type="entry name" value="SGNH_hydro"/>
</dbReference>
<dbReference type="InterPro" id="IPR045136">
    <property type="entry name" value="Iah1-like"/>
</dbReference>
<dbReference type="PANTHER" id="PTHR14209:SF19">
    <property type="entry name" value="ISOAMYL ACETATE-HYDROLYZING ESTERASE 1 HOMOLOG"/>
    <property type="match status" value="1"/>
</dbReference>
<feature type="domain" description="SGNH hydrolase-type esterase" evidence="5">
    <location>
        <begin position="8"/>
        <end position="191"/>
    </location>
</feature>
<name>E4XM23_OIKDI</name>
<dbReference type="InParanoid" id="E4XM23"/>
<reference evidence="6" key="1">
    <citation type="journal article" date="2010" name="Science">
        <title>Plasticity of animal genome architecture unmasked by rapid evolution of a pelagic tunicate.</title>
        <authorList>
            <person name="Denoeud F."/>
            <person name="Henriet S."/>
            <person name="Mungpakdee S."/>
            <person name="Aury J.M."/>
            <person name="Da Silva C."/>
            <person name="Brinkmann H."/>
            <person name="Mikhaleva J."/>
            <person name="Olsen L.C."/>
            <person name="Jubin C."/>
            <person name="Canestro C."/>
            <person name="Bouquet J.M."/>
            <person name="Danks G."/>
            <person name="Poulain J."/>
            <person name="Campsteijn C."/>
            <person name="Adamski M."/>
            <person name="Cross I."/>
            <person name="Yadetie F."/>
            <person name="Muffato M."/>
            <person name="Louis A."/>
            <person name="Butcher S."/>
            <person name="Tsagkogeorga G."/>
            <person name="Konrad A."/>
            <person name="Singh S."/>
            <person name="Jensen M.F."/>
            <person name="Cong E.H."/>
            <person name="Eikeseth-Otteraa H."/>
            <person name="Noel B."/>
            <person name="Anthouard V."/>
            <person name="Porcel B.M."/>
            <person name="Kachouri-Lafond R."/>
            <person name="Nishino A."/>
            <person name="Ugolini M."/>
            <person name="Chourrout P."/>
            <person name="Nishida H."/>
            <person name="Aasland R."/>
            <person name="Huzurbazar S."/>
            <person name="Westhof E."/>
            <person name="Delsuc F."/>
            <person name="Lehrach H."/>
            <person name="Reinhardt R."/>
            <person name="Weissenbach J."/>
            <person name="Roy S.W."/>
            <person name="Artiguenave F."/>
            <person name="Postlethwait J.H."/>
            <person name="Manak J.R."/>
            <person name="Thompson E.M."/>
            <person name="Jaillon O."/>
            <person name="Du Pasquier L."/>
            <person name="Boudinot P."/>
            <person name="Liberles D.A."/>
            <person name="Volff J.N."/>
            <person name="Philippe H."/>
            <person name="Lenhard B."/>
            <person name="Roest Crollius H."/>
            <person name="Wincker P."/>
            <person name="Chourrout D."/>
        </authorList>
    </citation>
    <scope>NUCLEOTIDE SEQUENCE [LARGE SCALE GENOMIC DNA]</scope>
</reference>
<organism evidence="6">
    <name type="scientific">Oikopleura dioica</name>
    <name type="common">Tunicate</name>
    <dbReference type="NCBI Taxonomy" id="34765"/>
    <lineage>
        <taxon>Eukaryota</taxon>
        <taxon>Metazoa</taxon>
        <taxon>Chordata</taxon>
        <taxon>Tunicata</taxon>
        <taxon>Appendicularia</taxon>
        <taxon>Copelata</taxon>
        <taxon>Oikopleuridae</taxon>
        <taxon>Oikopleura</taxon>
    </lineage>
</organism>
<dbReference type="Pfam" id="PF13472">
    <property type="entry name" value="Lipase_GDSL_2"/>
    <property type="match status" value="1"/>
</dbReference>
<dbReference type="OrthoDB" id="671439at2759"/>
<dbReference type="Proteomes" id="UP000001307">
    <property type="component" value="Unassembled WGS sequence"/>
</dbReference>
<dbReference type="SUPFAM" id="SSF52266">
    <property type="entry name" value="SGNH hydrolase"/>
    <property type="match status" value="1"/>
</dbReference>
<accession>E4XM23</accession>
<evidence type="ECO:0000256" key="1">
    <source>
        <dbReference type="ARBA" id="ARBA00013201"/>
    </source>
</evidence>
<gene>
    <name evidence="6" type="ORF">GSOID_T00014770001</name>
</gene>
<sequence length="217" mass="24383">MSRTKVVCLGDSITQQGYDEKGWLANLQSKYQRSIDIVNRGFSGYNTTWLLSIFDKIEVDFANAEFAFIMIGANDASTNMQTVEIPLFKENLEKIVERVNRAGAKKIVLVQTSWVSGKYWQKFCQEKYPDEDCSVPNRTAQRAAKYARAVEEVGAKLSLQVIPLFDKMKATPDPTALLSDGLHFSAAGNKILSDLVEPFLDPLDKMQAPDWKDFVTA</sequence>
<evidence type="ECO:0000259" key="5">
    <source>
        <dbReference type="Pfam" id="PF13472"/>
    </source>
</evidence>
<dbReference type="AlphaFoldDB" id="E4XM23"/>
<dbReference type="InterPro" id="IPR036514">
    <property type="entry name" value="SGNH_hydro_sf"/>
</dbReference>
<dbReference type="PANTHER" id="PTHR14209">
    <property type="entry name" value="ISOAMYL ACETATE-HYDROLYZING ESTERASE 1"/>
    <property type="match status" value="1"/>
</dbReference>
<evidence type="ECO:0000256" key="3">
    <source>
        <dbReference type="ARBA" id="ARBA00035804"/>
    </source>
</evidence>
<dbReference type="GO" id="GO:0003847">
    <property type="term" value="F:1-alkyl-2-acetylglycerophosphocholine esterase activity"/>
    <property type="evidence" value="ECO:0007669"/>
    <property type="project" value="UniProtKB-EC"/>
</dbReference>
<evidence type="ECO:0000256" key="2">
    <source>
        <dbReference type="ARBA" id="ARBA00023721"/>
    </source>
</evidence>
<protein>
    <recommendedName>
        <fullName evidence="1">1-alkyl-2-acetylglycerophosphocholine esterase</fullName>
        <ecNumber evidence="1">3.1.1.47</ecNumber>
    </recommendedName>
</protein>
<evidence type="ECO:0000256" key="4">
    <source>
        <dbReference type="ARBA" id="ARBA00048078"/>
    </source>
</evidence>
<proteinExistence type="predicted"/>
<comment type="catalytic activity">
    <reaction evidence="2">
        <text>1-O-hexadecyl-2-acetyl-sn-glycero-3-phosphocholine + H2O = 1-O-hexadecyl-sn-glycero-3-phosphocholine + acetate + H(+)</text>
        <dbReference type="Rhea" id="RHEA:40479"/>
        <dbReference type="ChEBI" id="CHEBI:15377"/>
        <dbReference type="ChEBI" id="CHEBI:15378"/>
        <dbReference type="ChEBI" id="CHEBI:30089"/>
        <dbReference type="ChEBI" id="CHEBI:44811"/>
        <dbReference type="ChEBI" id="CHEBI:64496"/>
    </reaction>
    <physiologicalReaction direction="left-to-right" evidence="2">
        <dbReference type="Rhea" id="RHEA:40480"/>
    </physiologicalReaction>
</comment>
<evidence type="ECO:0000313" key="6">
    <source>
        <dbReference type="EMBL" id="CBY11030.1"/>
    </source>
</evidence>
<keyword evidence="7" id="KW-1185">Reference proteome</keyword>
<comment type="catalytic activity">
    <reaction evidence="4">
        <text>a 1-O-alkyl-2-acetyl-sn-glycero-3-phosphocholine + H2O = a 1-O-alkyl-sn-glycero-3-phosphocholine + acetate + H(+)</text>
        <dbReference type="Rhea" id="RHEA:17777"/>
        <dbReference type="ChEBI" id="CHEBI:15377"/>
        <dbReference type="ChEBI" id="CHEBI:15378"/>
        <dbReference type="ChEBI" id="CHEBI:30089"/>
        <dbReference type="ChEBI" id="CHEBI:30909"/>
        <dbReference type="ChEBI" id="CHEBI:36707"/>
        <dbReference type="EC" id="3.1.1.47"/>
    </reaction>
    <physiologicalReaction direction="left-to-right" evidence="4">
        <dbReference type="Rhea" id="RHEA:17778"/>
    </physiologicalReaction>
</comment>
<dbReference type="CDD" id="cd01838">
    <property type="entry name" value="Isoamyl_acetate_hydrolase_like"/>
    <property type="match status" value="1"/>
</dbReference>
<dbReference type="Gene3D" id="3.40.50.1110">
    <property type="entry name" value="SGNH hydrolase"/>
    <property type="match status" value="1"/>
</dbReference>
<dbReference type="EMBL" id="FN653073">
    <property type="protein sequence ID" value="CBY11030.1"/>
    <property type="molecule type" value="Genomic_DNA"/>
</dbReference>